<dbReference type="EMBL" id="CP000383">
    <property type="protein sequence ID" value="ABG59011.1"/>
    <property type="molecule type" value="Genomic_DNA"/>
</dbReference>
<evidence type="ECO:0000313" key="2">
    <source>
        <dbReference type="Proteomes" id="UP000001822"/>
    </source>
</evidence>
<dbReference type="Proteomes" id="UP000001822">
    <property type="component" value="Chromosome"/>
</dbReference>
<keyword evidence="2" id="KW-1185">Reference proteome</keyword>
<accession>A0A6N4SRN6</accession>
<dbReference type="RefSeq" id="WP_011585128.1">
    <property type="nucleotide sequence ID" value="NC_008255.1"/>
</dbReference>
<proteinExistence type="predicted"/>
<sequence>MKHSFFLFFTTLILVFSCNKKTTESTVVTDSVEAAENDRYFEMADSSVFHIGDHVFELTTISKADFEALPDLFKNMDTSETNRMRAYASVVSRKGDSLGITCANNKIIYMINNNDEDDDAFANYTFLKDMPEINQWLLMGTYYEAYGYLLIDKNSGDFTALYGMPVVSPDKKYIITFNQDLQANFTFNGFQLFEMKQSKPVLIGEKELYTWGPDQVKWKGANTLLIQQAQSNFTDPEQDLSTTYAEMKMK</sequence>
<dbReference type="PROSITE" id="PS51257">
    <property type="entry name" value="PROKAR_LIPOPROTEIN"/>
    <property type="match status" value="1"/>
</dbReference>
<reference evidence="1 2" key="1">
    <citation type="journal article" date="2007" name="Appl. Environ. Microbiol.">
        <title>Genome sequence of the cellulolytic gliding bacterium Cytophaga hutchinsonii.</title>
        <authorList>
            <person name="Xie G."/>
            <person name="Bruce D.C."/>
            <person name="Challacombe J.F."/>
            <person name="Chertkov O."/>
            <person name="Detter J.C."/>
            <person name="Gilna P."/>
            <person name="Han C.S."/>
            <person name="Lucas S."/>
            <person name="Misra M."/>
            <person name="Myers G.L."/>
            <person name="Richardson P."/>
            <person name="Tapia R."/>
            <person name="Thayer N."/>
            <person name="Thompson L.S."/>
            <person name="Brettin T.S."/>
            <person name="Henrissat B."/>
            <person name="Wilson D.B."/>
            <person name="McBride M.J."/>
        </authorList>
    </citation>
    <scope>NUCLEOTIDE SEQUENCE [LARGE SCALE GENOMIC DNA]</scope>
    <source>
        <strain evidence="2">ATCC 33406 / DSM 1761 / CIP 103989 / NBRC 15051 / NCIMB 9469 / D465</strain>
    </source>
</reference>
<name>A0A6N4SRN6_CYTH3</name>
<dbReference type="AlphaFoldDB" id="A0A6N4SRN6"/>
<gene>
    <name evidence="1" type="ordered locus">CHU_1744</name>
</gene>
<evidence type="ECO:0000313" key="1">
    <source>
        <dbReference type="EMBL" id="ABG59011.1"/>
    </source>
</evidence>
<dbReference type="KEGG" id="chu:CHU_1744"/>
<protein>
    <submittedName>
        <fullName evidence="1">Uncharacterized protein</fullName>
    </submittedName>
</protein>
<dbReference type="OrthoDB" id="877109at2"/>
<organism evidence="1 2">
    <name type="scientific">Cytophaga hutchinsonii (strain ATCC 33406 / DSM 1761 / CIP 103989 / NBRC 15051 / NCIMB 9469 / D465)</name>
    <dbReference type="NCBI Taxonomy" id="269798"/>
    <lineage>
        <taxon>Bacteria</taxon>
        <taxon>Pseudomonadati</taxon>
        <taxon>Bacteroidota</taxon>
        <taxon>Cytophagia</taxon>
        <taxon>Cytophagales</taxon>
        <taxon>Cytophagaceae</taxon>
        <taxon>Cytophaga</taxon>
    </lineage>
</organism>